<keyword evidence="4" id="KW-0636">Prenylation</keyword>
<dbReference type="InParanoid" id="A0A0P0V0T5"/>
<feature type="region of interest" description="Disordered" evidence="6">
    <location>
        <begin position="76"/>
        <end position="100"/>
    </location>
</feature>
<comment type="similarity">
    <text evidence="5">Belongs to the HIPP family.</text>
</comment>
<keyword evidence="9" id="KW-1185">Reference proteome</keyword>
<evidence type="ECO:0000256" key="5">
    <source>
        <dbReference type="ARBA" id="ARBA00024045"/>
    </source>
</evidence>
<dbReference type="InterPro" id="IPR006121">
    <property type="entry name" value="HMA_dom"/>
</dbReference>
<keyword evidence="1" id="KW-0488">Methylation</keyword>
<feature type="non-terminal residue" evidence="8">
    <location>
        <position position="1"/>
    </location>
</feature>
<dbReference type="Gene3D" id="3.30.70.100">
    <property type="match status" value="1"/>
</dbReference>
<evidence type="ECO:0000256" key="4">
    <source>
        <dbReference type="ARBA" id="ARBA00023289"/>
    </source>
</evidence>
<gene>
    <name evidence="8" type="ordered locus">Os01g0249700</name>
    <name evidence="8" type="ORF">OSNPB_010249700</name>
</gene>
<keyword evidence="3" id="KW-0449">Lipoprotein</keyword>
<evidence type="ECO:0000256" key="1">
    <source>
        <dbReference type="ARBA" id="ARBA00022481"/>
    </source>
</evidence>
<evidence type="ECO:0000313" key="9">
    <source>
        <dbReference type="Proteomes" id="UP000059680"/>
    </source>
</evidence>
<protein>
    <submittedName>
        <fullName evidence="8">Os01g0249700 protein</fullName>
    </submittedName>
</protein>
<organism evidence="8 9">
    <name type="scientific">Oryza sativa subsp. japonica</name>
    <name type="common">Rice</name>
    <dbReference type="NCBI Taxonomy" id="39947"/>
    <lineage>
        <taxon>Eukaryota</taxon>
        <taxon>Viridiplantae</taxon>
        <taxon>Streptophyta</taxon>
        <taxon>Embryophyta</taxon>
        <taxon>Tracheophyta</taxon>
        <taxon>Spermatophyta</taxon>
        <taxon>Magnoliopsida</taxon>
        <taxon>Liliopsida</taxon>
        <taxon>Poales</taxon>
        <taxon>Poaceae</taxon>
        <taxon>BOP clade</taxon>
        <taxon>Oryzoideae</taxon>
        <taxon>Oryzeae</taxon>
        <taxon>Oryzinae</taxon>
        <taxon>Oryza</taxon>
        <taxon>Oryza sativa</taxon>
    </lineage>
</organism>
<reference evidence="9" key="1">
    <citation type="journal article" date="2005" name="Nature">
        <title>The map-based sequence of the rice genome.</title>
        <authorList>
            <consortium name="International rice genome sequencing project (IRGSP)"/>
            <person name="Matsumoto T."/>
            <person name="Wu J."/>
            <person name="Kanamori H."/>
            <person name="Katayose Y."/>
            <person name="Fujisawa M."/>
            <person name="Namiki N."/>
            <person name="Mizuno H."/>
            <person name="Yamamoto K."/>
            <person name="Antonio B.A."/>
            <person name="Baba T."/>
            <person name="Sakata K."/>
            <person name="Nagamura Y."/>
            <person name="Aoki H."/>
            <person name="Arikawa K."/>
            <person name="Arita K."/>
            <person name="Bito T."/>
            <person name="Chiden Y."/>
            <person name="Fujitsuka N."/>
            <person name="Fukunaka R."/>
            <person name="Hamada M."/>
            <person name="Harada C."/>
            <person name="Hayashi A."/>
            <person name="Hijishita S."/>
            <person name="Honda M."/>
            <person name="Hosokawa S."/>
            <person name="Ichikawa Y."/>
            <person name="Idonuma A."/>
            <person name="Iijima M."/>
            <person name="Ikeda M."/>
            <person name="Ikeno M."/>
            <person name="Ito K."/>
            <person name="Ito S."/>
            <person name="Ito T."/>
            <person name="Ito Y."/>
            <person name="Ito Y."/>
            <person name="Iwabuchi A."/>
            <person name="Kamiya K."/>
            <person name="Karasawa W."/>
            <person name="Kurita K."/>
            <person name="Katagiri S."/>
            <person name="Kikuta A."/>
            <person name="Kobayashi H."/>
            <person name="Kobayashi N."/>
            <person name="Machita K."/>
            <person name="Maehara T."/>
            <person name="Masukawa M."/>
            <person name="Mizubayashi T."/>
            <person name="Mukai Y."/>
            <person name="Nagasaki H."/>
            <person name="Nagata Y."/>
            <person name="Naito S."/>
            <person name="Nakashima M."/>
            <person name="Nakama Y."/>
            <person name="Nakamichi Y."/>
            <person name="Nakamura M."/>
            <person name="Meguro A."/>
            <person name="Negishi M."/>
            <person name="Ohta I."/>
            <person name="Ohta T."/>
            <person name="Okamoto M."/>
            <person name="Ono N."/>
            <person name="Saji S."/>
            <person name="Sakaguchi M."/>
            <person name="Sakai K."/>
            <person name="Shibata M."/>
            <person name="Shimokawa T."/>
            <person name="Song J."/>
            <person name="Takazaki Y."/>
            <person name="Terasawa K."/>
            <person name="Tsugane M."/>
            <person name="Tsuji K."/>
            <person name="Ueda S."/>
            <person name="Waki K."/>
            <person name="Yamagata H."/>
            <person name="Yamamoto M."/>
            <person name="Yamamoto S."/>
            <person name="Yamane H."/>
            <person name="Yoshiki S."/>
            <person name="Yoshihara R."/>
            <person name="Yukawa K."/>
            <person name="Zhong H."/>
            <person name="Yano M."/>
            <person name="Yuan Q."/>
            <person name="Ouyang S."/>
            <person name="Liu J."/>
            <person name="Jones K.M."/>
            <person name="Gansberger K."/>
            <person name="Moffat K."/>
            <person name="Hill J."/>
            <person name="Bera J."/>
            <person name="Fadrosh D."/>
            <person name="Jin S."/>
            <person name="Johri S."/>
            <person name="Kim M."/>
            <person name="Overton L."/>
            <person name="Reardon M."/>
            <person name="Tsitrin T."/>
            <person name="Vuong H."/>
            <person name="Weaver B."/>
            <person name="Ciecko A."/>
            <person name="Tallon L."/>
            <person name="Jackson J."/>
            <person name="Pai G."/>
            <person name="Aken S.V."/>
            <person name="Utterback T."/>
            <person name="Reidmuller S."/>
            <person name="Feldblyum T."/>
            <person name="Hsiao J."/>
            <person name="Zismann V."/>
            <person name="Iobst S."/>
            <person name="de Vazeille A.R."/>
            <person name="Buell C.R."/>
            <person name="Ying K."/>
            <person name="Li Y."/>
            <person name="Lu T."/>
            <person name="Huang Y."/>
            <person name="Zhao Q."/>
            <person name="Feng Q."/>
            <person name="Zhang L."/>
            <person name="Zhu J."/>
            <person name="Weng Q."/>
            <person name="Mu J."/>
            <person name="Lu Y."/>
            <person name="Fan D."/>
            <person name="Liu Y."/>
            <person name="Guan J."/>
            <person name="Zhang Y."/>
            <person name="Yu S."/>
            <person name="Liu X."/>
            <person name="Zhang Y."/>
            <person name="Hong G."/>
            <person name="Han B."/>
            <person name="Choisne N."/>
            <person name="Demange N."/>
            <person name="Orjeda G."/>
            <person name="Samain S."/>
            <person name="Cattolico L."/>
            <person name="Pelletier E."/>
            <person name="Couloux A."/>
            <person name="Segurens B."/>
            <person name="Wincker P."/>
            <person name="D'Hont A."/>
            <person name="Scarpelli C."/>
            <person name="Weissenbach J."/>
            <person name="Salanoubat M."/>
            <person name="Quetier F."/>
            <person name="Yu Y."/>
            <person name="Kim H.R."/>
            <person name="Rambo T."/>
            <person name="Currie J."/>
            <person name="Collura K."/>
            <person name="Luo M."/>
            <person name="Yang T."/>
            <person name="Ammiraju J.S.S."/>
            <person name="Engler F."/>
            <person name="Soderlund C."/>
            <person name="Wing R.A."/>
            <person name="Palmer L.E."/>
            <person name="de la Bastide M."/>
            <person name="Spiegel L."/>
            <person name="Nascimento L."/>
            <person name="Zutavern T."/>
            <person name="O'Shaughnessy A."/>
            <person name="Dike S."/>
            <person name="Dedhia N."/>
            <person name="Preston R."/>
            <person name="Balija V."/>
            <person name="McCombie W.R."/>
            <person name="Chow T."/>
            <person name="Chen H."/>
            <person name="Chung M."/>
            <person name="Chen C."/>
            <person name="Shaw J."/>
            <person name="Wu H."/>
            <person name="Hsiao K."/>
            <person name="Chao Y."/>
            <person name="Chu M."/>
            <person name="Cheng C."/>
            <person name="Hour A."/>
            <person name="Lee P."/>
            <person name="Lin S."/>
            <person name="Lin Y."/>
            <person name="Liou J."/>
            <person name="Liu S."/>
            <person name="Hsing Y."/>
            <person name="Raghuvanshi S."/>
            <person name="Mohanty A."/>
            <person name="Bharti A.K."/>
            <person name="Gaur A."/>
            <person name="Gupta V."/>
            <person name="Kumar D."/>
            <person name="Ravi V."/>
            <person name="Vij S."/>
            <person name="Kapur A."/>
            <person name="Khurana P."/>
            <person name="Khurana P."/>
            <person name="Khurana J.P."/>
            <person name="Tyagi A.K."/>
            <person name="Gaikwad K."/>
            <person name="Singh A."/>
            <person name="Dalal V."/>
            <person name="Srivastava S."/>
            <person name="Dixit A."/>
            <person name="Pal A.K."/>
            <person name="Ghazi I.A."/>
            <person name="Yadav M."/>
            <person name="Pandit A."/>
            <person name="Bhargava A."/>
            <person name="Sureshbabu K."/>
            <person name="Batra K."/>
            <person name="Sharma T.R."/>
            <person name="Mohapatra T."/>
            <person name="Singh N.K."/>
            <person name="Messing J."/>
            <person name="Nelson A.B."/>
            <person name="Fuks G."/>
            <person name="Kavchok S."/>
            <person name="Keizer G."/>
            <person name="Linton E."/>
            <person name="Llaca V."/>
            <person name="Song R."/>
            <person name="Tanyolac B."/>
            <person name="Young S."/>
            <person name="Ho-Il K."/>
            <person name="Hahn J.H."/>
            <person name="Sangsakoo G."/>
            <person name="Vanavichit A."/>
            <person name="de Mattos Luiz.A.T."/>
            <person name="Zimmer P.D."/>
            <person name="Malone G."/>
            <person name="Dellagostin O."/>
            <person name="de Oliveira A.C."/>
            <person name="Bevan M."/>
            <person name="Bancroft I."/>
            <person name="Minx P."/>
            <person name="Cordum H."/>
            <person name="Wilson R."/>
            <person name="Cheng Z."/>
            <person name="Jin W."/>
            <person name="Jiang J."/>
            <person name="Leong S.A."/>
            <person name="Iwama H."/>
            <person name="Gojobori T."/>
            <person name="Itoh T."/>
            <person name="Niimura Y."/>
            <person name="Fujii Y."/>
            <person name="Habara T."/>
            <person name="Sakai H."/>
            <person name="Sato Y."/>
            <person name="Wilson G."/>
            <person name="Kumar K."/>
            <person name="McCouch S."/>
            <person name="Juretic N."/>
            <person name="Hoen D."/>
            <person name="Wright S."/>
            <person name="Bruskiewich R."/>
            <person name="Bureau T."/>
            <person name="Miyao A."/>
            <person name="Hirochika H."/>
            <person name="Nishikawa T."/>
            <person name="Kadowaki K."/>
            <person name="Sugiura M."/>
            <person name="Burr B."/>
            <person name="Sasaki T."/>
        </authorList>
    </citation>
    <scope>NUCLEOTIDE SEQUENCE [LARGE SCALE GENOMIC DNA]</scope>
    <source>
        <strain evidence="9">cv. Nipponbare</strain>
    </source>
</reference>
<dbReference type="GO" id="GO:0046872">
    <property type="term" value="F:metal ion binding"/>
    <property type="evidence" value="ECO:0007669"/>
    <property type="project" value="UniProtKB-KW"/>
</dbReference>
<dbReference type="Pfam" id="PF00403">
    <property type="entry name" value="HMA"/>
    <property type="match status" value="1"/>
</dbReference>
<dbReference type="AlphaFoldDB" id="A0A0P0V0T5"/>
<evidence type="ECO:0000313" key="8">
    <source>
        <dbReference type="EMBL" id="BAS71341.1"/>
    </source>
</evidence>
<dbReference type="PANTHER" id="PTHR45811:SF64">
    <property type="entry name" value="OS01G0249700 PROTEIN"/>
    <property type="match status" value="1"/>
</dbReference>
<dbReference type="InterPro" id="IPR036163">
    <property type="entry name" value="HMA_dom_sf"/>
</dbReference>
<evidence type="ECO:0000256" key="2">
    <source>
        <dbReference type="ARBA" id="ARBA00022723"/>
    </source>
</evidence>
<sequence length="161" mass="17858">LYPVNLTQFLQKTVIRADLIGRSCKKDILHAVSTLQGIKSMDIDEEKCTLTVLGPVDPVKIVHRLKKKCFAAAVVSVEDDKPKEPDPPAPEKKKEDDDDPCQCQCKEAECACVKVCAASCHHSPCSLPDCYFYKSYSYSYKPSPSFGFGYHLESGGHCIIQ</sequence>
<dbReference type="Proteomes" id="UP000059680">
    <property type="component" value="Chromosome 1"/>
</dbReference>
<evidence type="ECO:0000256" key="3">
    <source>
        <dbReference type="ARBA" id="ARBA00023288"/>
    </source>
</evidence>
<proteinExistence type="inferred from homology"/>
<dbReference type="PaxDb" id="39947-A0A0P0V0T5"/>
<dbReference type="STRING" id="39947.A0A0P0V0T5"/>
<dbReference type="OMA" id="VLPNCCY"/>
<reference evidence="8 9" key="2">
    <citation type="journal article" date="2013" name="Plant Cell Physiol.">
        <title>Rice Annotation Project Database (RAP-DB): an integrative and interactive database for rice genomics.</title>
        <authorList>
            <person name="Sakai H."/>
            <person name="Lee S.S."/>
            <person name="Tanaka T."/>
            <person name="Numa H."/>
            <person name="Kim J."/>
            <person name="Kawahara Y."/>
            <person name="Wakimoto H."/>
            <person name="Yang C.C."/>
            <person name="Iwamoto M."/>
            <person name="Abe T."/>
            <person name="Yamada Y."/>
            <person name="Muto A."/>
            <person name="Inokuchi H."/>
            <person name="Ikemura T."/>
            <person name="Matsumoto T."/>
            <person name="Sasaki T."/>
            <person name="Itoh T."/>
        </authorList>
    </citation>
    <scope>NUCLEOTIDE SEQUENCE [LARGE SCALE GENOMIC DNA]</scope>
    <source>
        <strain evidence="9">cv. Nipponbare</strain>
    </source>
</reference>
<dbReference type="InterPro" id="IPR051863">
    <property type="entry name" value="HIPP"/>
</dbReference>
<dbReference type="EMBL" id="AP014957">
    <property type="protein sequence ID" value="BAS71341.1"/>
    <property type="molecule type" value="Genomic_DNA"/>
</dbReference>
<feature type="compositionally biased region" description="Basic and acidic residues" evidence="6">
    <location>
        <begin position="78"/>
        <end position="95"/>
    </location>
</feature>
<feature type="domain" description="HMA" evidence="7">
    <location>
        <begin position="22"/>
        <end position="67"/>
    </location>
</feature>
<evidence type="ECO:0000256" key="6">
    <source>
        <dbReference type="SAM" id="MobiDB-lite"/>
    </source>
</evidence>
<name>A0A0P0V0T5_ORYSJ</name>
<dbReference type="SMR" id="A0A0P0V0T5"/>
<dbReference type="eggNOG" id="ENOG502R3FQ">
    <property type="taxonomic scope" value="Eukaryota"/>
</dbReference>
<evidence type="ECO:0000259" key="7">
    <source>
        <dbReference type="Pfam" id="PF00403"/>
    </source>
</evidence>
<keyword evidence="2" id="KW-0479">Metal-binding</keyword>
<accession>A0A0P0V0T5</accession>
<dbReference type="SUPFAM" id="SSF55008">
    <property type="entry name" value="HMA, heavy metal-associated domain"/>
    <property type="match status" value="1"/>
</dbReference>
<dbReference type="PANTHER" id="PTHR45811">
    <property type="entry name" value="COPPER TRANSPORT PROTEIN FAMILY-RELATED"/>
    <property type="match status" value="1"/>
</dbReference>
<reference evidence="8 9" key="3">
    <citation type="journal article" date="2013" name="Rice">
        <title>Improvement of the Oryza sativa Nipponbare reference genome using next generation sequence and optical map data.</title>
        <authorList>
            <person name="Kawahara Y."/>
            <person name="de la Bastide M."/>
            <person name="Hamilton J.P."/>
            <person name="Kanamori H."/>
            <person name="McCombie W.R."/>
            <person name="Ouyang S."/>
            <person name="Schwartz D.C."/>
            <person name="Tanaka T."/>
            <person name="Wu J."/>
            <person name="Zhou S."/>
            <person name="Childs K.L."/>
            <person name="Davidson R.M."/>
            <person name="Lin H."/>
            <person name="Quesada-Ocampo L."/>
            <person name="Vaillancourt B."/>
            <person name="Sakai H."/>
            <person name="Lee S.S."/>
            <person name="Kim J."/>
            <person name="Numa H."/>
            <person name="Itoh T."/>
            <person name="Buell C.R."/>
            <person name="Matsumoto T."/>
        </authorList>
    </citation>
    <scope>NUCLEOTIDE SEQUENCE [LARGE SCALE GENOMIC DNA]</scope>
    <source>
        <strain evidence="9">cv. Nipponbare</strain>
    </source>
</reference>